<protein>
    <recommendedName>
        <fullName evidence="3">Zinc finger protein 830</fullName>
    </recommendedName>
    <alternativeName>
        <fullName evidence="14">Coiled-coil domain-containing protein 16</fullName>
    </alternativeName>
</protein>
<comment type="subcellular location">
    <subcellularLocation>
        <location evidence="1">Chromosome</location>
    </subcellularLocation>
    <subcellularLocation>
        <location evidence="2">Nucleus speckle</location>
    </subcellularLocation>
</comment>
<dbReference type="InterPro" id="IPR059039">
    <property type="entry name" value="ZNF380_CC"/>
</dbReference>
<feature type="coiled-coil region" evidence="15">
    <location>
        <begin position="59"/>
        <end position="90"/>
    </location>
</feature>
<name>A0AAD8H625_9APIA</name>
<evidence type="ECO:0000256" key="16">
    <source>
        <dbReference type="SAM" id="MobiDB-lite"/>
    </source>
</evidence>
<evidence type="ECO:0000256" key="13">
    <source>
        <dbReference type="ARBA" id="ARBA00023306"/>
    </source>
</evidence>
<dbReference type="SMART" id="SM00451">
    <property type="entry name" value="ZnF_U1"/>
    <property type="match status" value="1"/>
</dbReference>
<evidence type="ECO:0000256" key="5">
    <source>
        <dbReference type="ARBA" id="ARBA00022473"/>
    </source>
</evidence>
<feature type="compositionally biased region" description="Acidic residues" evidence="16">
    <location>
        <begin position="276"/>
        <end position="285"/>
    </location>
</feature>
<proteinExistence type="predicted"/>
<accession>A0AAD8H625</accession>
<feature type="compositionally biased region" description="Polar residues" evidence="16">
    <location>
        <begin position="260"/>
        <end position="269"/>
    </location>
</feature>
<comment type="caution">
    <text evidence="18">The sequence shown here is derived from an EMBL/GenBank/DDBJ whole genome shotgun (WGS) entry which is preliminary data.</text>
</comment>
<feature type="compositionally biased region" description="Basic and acidic residues" evidence="16">
    <location>
        <begin position="122"/>
        <end position="144"/>
    </location>
</feature>
<evidence type="ECO:0000256" key="3">
    <source>
        <dbReference type="ARBA" id="ARBA00017358"/>
    </source>
</evidence>
<sequence length="293" mass="33628">MDANRKAYRDKLNAKKQEKRINSPLVRYNENDQPVCRVCNVVLKSESNWRAHEVSSRHREAVKNLKAQAAAQVNNVKQNSSAELTKLKDKSEEAVLAHDDKHETSTVLQKTRQASQLPSDFFDNHDSKRQKEGTEQMESAETRSNHMQPPRENANTKLSASENRQVKGALPEGFFDNKDADLRARGITPVKLDIKDEYKEFEKLIQEDLQQVDNRLEEEEYDAADTIEVAESVEQRTYRERVETLKRKKMELKAAKSAMHSRSSQLVTKDSSDQDSSSDDDSDDAVDWRAKHL</sequence>
<dbReference type="GO" id="GO:0008270">
    <property type="term" value="F:zinc ion binding"/>
    <property type="evidence" value="ECO:0007669"/>
    <property type="project" value="UniProtKB-KW"/>
</dbReference>
<dbReference type="InterPro" id="IPR013087">
    <property type="entry name" value="Znf_C2H2_type"/>
</dbReference>
<keyword evidence="8" id="KW-0863">Zinc-finger</keyword>
<evidence type="ECO:0000256" key="1">
    <source>
        <dbReference type="ARBA" id="ARBA00004286"/>
    </source>
</evidence>
<dbReference type="InterPro" id="IPR036236">
    <property type="entry name" value="Znf_C2H2_sf"/>
</dbReference>
<feature type="compositionally biased region" description="Polar residues" evidence="16">
    <location>
        <begin position="105"/>
        <end position="118"/>
    </location>
</feature>
<dbReference type="Pfam" id="PF23406">
    <property type="entry name" value="ZNF380_CC"/>
    <property type="match status" value="1"/>
</dbReference>
<keyword evidence="7" id="KW-0479">Metal-binding</keyword>
<gene>
    <name evidence="18" type="ORF">POM88_046311</name>
</gene>
<evidence type="ECO:0000256" key="6">
    <source>
        <dbReference type="ARBA" id="ARBA00022618"/>
    </source>
</evidence>
<reference evidence="18" key="1">
    <citation type="submission" date="2023-02" db="EMBL/GenBank/DDBJ databases">
        <title>Genome of toxic invasive species Heracleum sosnowskyi carries increased number of genes despite the absence of recent whole-genome duplications.</title>
        <authorList>
            <person name="Schelkunov M."/>
            <person name="Shtratnikova V."/>
            <person name="Makarenko M."/>
            <person name="Klepikova A."/>
            <person name="Omelchenko D."/>
            <person name="Novikova G."/>
            <person name="Obukhova E."/>
            <person name="Bogdanov V."/>
            <person name="Penin A."/>
            <person name="Logacheva M."/>
        </authorList>
    </citation>
    <scope>NUCLEOTIDE SEQUENCE</scope>
    <source>
        <strain evidence="18">Hsosn_3</strain>
        <tissue evidence="18">Leaf</tissue>
    </source>
</reference>
<evidence type="ECO:0000256" key="14">
    <source>
        <dbReference type="ARBA" id="ARBA00030672"/>
    </source>
</evidence>
<dbReference type="PANTHER" id="PTHR13278">
    <property type="entry name" value="ZINC FINGER PROTEIN 830"/>
    <property type="match status" value="1"/>
</dbReference>
<dbReference type="Gene3D" id="3.30.160.60">
    <property type="entry name" value="Classic Zinc Finger"/>
    <property type="match status" value="1"/>
</dbReference>
<feature type="domain" description="U1-type" evidence="17">
    <location>
        <begin position="31"/>
        <end position="65"/>
    </location>
</feature>
<dbReference type="GO" id="GO:0005694">
    <property type="term" value="C:chromosome"/>
    <property type="evidence" value="ECO:0007669"/>
    <property type="project" value="UniProtKB-SubCell"/>
</dbReference>
<evidence type="ECO:0000256" key="8">
    <source>
        <dbReference type="ARBA" id="ARBA00022771"/>
    </source>
</evidence>
<evidence type="ECO:0000256" key="11">
    <source>
        <dbReference type="ARBA" id="ARBA00023054"/>
    </source>
</evidence>
<dbReference type="GO" id="GO:0033260">
    <property type="term" value="P:nuclear DNA replication"/>
    <property type="evidence" value="ECO:0007669"/>
    <property type="project" value="TreeGrafter"/>
</dbReference>
<keyword evidence="5" id="KW-0217">Developmental protein</keyword>
<dbReference type="SUPFAM" id="SSF57667">
    <property type="entry name" value="beta-beta-alpha zinc fingers"/>
    <property type="match status" value="1"/>
</dbReference>
<keyword evidence="12" id="KW-0539">Nucleus</keyword>
<keyword evidence="6" id="KW-0132">Cell division</keyword>
<evidence type="ECO:0000256" key="12">
    <source>
        <dbReference type="ARBA" id="ARBA00023242"/>
    </source>
</evidence>
<dbReference type="GO" id="GO:0044773">
    <property type="term" value="P:mitotic DNA damage checkpoint signaling"/>
    <property type="evidence" value="ECO:0007669"/>
    <property type="project" value="TreeGrafter"/>
</dbReference>
<keyword evidence="9" id="KW-0498">Mitosis</keyword>
<feature type="region of interest" description="Disordered" evidence="16">
    <location>
        <begin position="253"/>
        <end position="293"/>
    </location>
</feature>
<dbReference type="InterPro" id="IPR003604">
    <property type="entry name" value="Matrin/U1-like-C_Znf_C2H2"/>
</dbReference>
<dbReference type="GO" id="GO:0005681">
    <property type="term" value="C:spliceosomal complex"/>
    <property type="evidence" value="ECO:0007669"/>
    <property type="project" value="InterPro"/>
</dbReference>
<evidence type="ECO:0000256" key="15">
    <source>
        <dbReference type="SAM" id="Coils"/>
    </source>
</evidence>
<evidence type="ECO:0000313" key="19">
    <source>
        <dbReference type="Proteomes" id="UP001237642"/>
    </source>
</evidence>
<evidence type="ECO:0000313" key="18">
    <source>
        <dbReference type="EMBL" id="KAK1361837.1"/>
    </source>
</evidence>
<dbReference type="EMBL" id="JAUIZM010000010">
    <property type="protein sequence ID" value="KAK1361837.1"/>
    <property type="molecule type" value="Genomic_DNA"/>
</dbReference>
<evidence type="ECO:0000256" key="4">
    <source>
        <dbReference type="ARBA" id="ARBA00022454"/>
    </source>
</evidence>
<dbReference type="GO" id="GO:0003676">
    <property type="term" value="F:nucleic acid binding"/>
    <property type="evidence" value="ECO:0007669"/>
    <property type="project" value="InterPro"/>
</dbReference>
<keyword evidence="13" id="KW-0131">Cell cycle</keyword>
<dbReference type="InterPro" id="IPR040050">
    <property type="entry name" value="ZNF830-like"/>
</dbReference>
<dbReference type="GO" id="GO:0051301">
    <property type="term" value="P:cell division"/>
    <property type="evidence" value="ECO:0007669"/>
    <property type="project" value="UniProtKB-KW"/>
</dbReference>
<keyword evidence="4" id="KW-0158">Chromosome</keyword>
<dbReference type="Proteomes" id="UP001237642">
    <property type="component" value="Unassembled WGS sequence"/>
</dbReference>
<feature type="compositionally biased region" description="Polar residues" evidence="16">
    <location>
        <begin position="153"/>
        <end position="163"/>
    </location>
</feature>
<dbReference type="GO" id="GO:0016607">
    <property type="term" value="C:nuclear speck"/>
    <property type="evidence" value="ECO:0007669"/>
    <property type="project" value="UniProtKB-SubCell"/>
</dbReference>
<dbReference type="PANTHER" id="PTHR13278:SF0">
    <property type="entry name" value="ZINC FINGER PROTEIN 830"/>
    <property type="match status" value="1"/>
</dbReference>
<keyword evidence="19" id="KW-1185">Reference proteome</keyword>
<evidence type="ECO:0000256" key="7">
    <source>
        <dbReference type="ARBA" id="ARBA00022723"/>
    </source>
</evidence>
<keyword evidence="10" id="KW-0862">Zinc</keyword>
<evidence type="ECO:0000256" key="2">
    <source>
        <dbReference type="ARBA" id="ARBA00004324"/>
    </source>
</evidence>
<keyword evidence="11 15" id="KW-0175">Coiled coil</keyword>
<evidence type="ECO:0000256" key="9">
    <source>
        <dbReference type="ARBA" id="ARBA00022776"/>
    </source>
</evidence>
<evidence type="ECO:0000259" key="17">
    <source>
        <dbReference type="SMART" id="SM00451"/>
    </source>
</evidence>
<feature type="region of interest" description="Disordered" evidence="16">
    <location>
        <begin position="97"/>
        <end position="163"/>
    </location>
</feature>
<organism evidence="18 19">
    <name type="scientific">Heracleum sosnowskyi</name>
    <dbReference type="NCBI Taxonomy" id="360622"/>
    <lineage>
        <taxon>Eukaryota</taxon>
        <taxon>Viridiplantae</taxon>
        <taxon>Streptophyta</taxon>
        <taxon>Embryophyta</taxon>
        <taxon>Tracheophyta</taxon>
        <taxon>Spermatophyta</taxon>
        <taxon>Magnoliopsida</taxon>
        <taxon>eudicotyledons</taxon>
        <taxon>Gunneridae</taxon>
        <taxon>Pentapetalae</taxon>
        <taxon>asterids</taxon>
        <taxon>campanulids</taxon>
        <taxon>Apiales</taxon>
        <taxon>Apiaceae</taxon>
        <taxon>Apioideae</taxon>
        <taxon>apioid superclade</taxon>
        <taxon>Tordylieae</taxon>
        <taxon>Tordyliinae</taxon>
        <taxon>Heracleum</taxon>
    </lineage>
</organism>
<dbReference type="GO" id="GO:0033314">
    <property type="term" value="P:mitotic DNA replication checkpoint signaling"/>
    <property type="evidence" value="ECO:0007669"/>
    <property type="project" value="TreeGrafter"/>
</dbReference>
<reference evidence="18" key="2">
    <citation type="submission" date="2023-05" db="EMBL/GenBank/DDBJ databases">
        <authorList>
            <person name="Schelkunov M.I."/>
        </authorList>
    </citation>
    <scope>NUCLEOTIDE SEQUENCE</scope>
    <source>
        <strain evidence="18">Hsosn_3</strain>
        <tissue evidence="18">Leaf</tissue>
    </source>
</reference>
<dbReference type="AlphaFoldDB" id="A0AAD8H625"/>
<evidence type="ECO:0000256" key="10">
    <source>
        <dbReference type="ARBA" id="ARBA00022833"/>
    </source>
</evidence>
<dbReference type="Pfam" id="PF12874">
    <property type="entry name" value="zf-met"/>
    <property type="match status" value="1"/>
</dbReference>